<reference evidence="3" key="2">
    <citation type="submission" date="2012-11" db="EMBL/GenBank/DDBJ databases">
        <authorList>
            <person name="Kuo A."/>
            <person name="Curtis B.A."/>
            <person name="Tanifuji G."/>
            <person name="Burki F."/>
            <person name="Gruber A."/>
            <person name="Irimia M."/>
            <person name="Maruyama S."/>
            <person name="Arias M.C."/>
            <person name="Ball S.G."/>
            <person name="Gile G.H."/>
            <person name="Hirakawa Y."/>
            <person name="Hopkins J.F."/>
            <person name="Rensing S.A."/>
            <person name="Schmutz J."/>
            <person name="Symeonidi A."/>
            <person name="Elias M."/>
            <person name="Eveleigh R.J."/>
            <person name="Herman E.K."/>
            <person name="Klute M.J."/>
            <person name="Nakayama T."/>
            <person name="Obornik M."/>
            <person name="Reyes-Prieto A."/>
            <person name="Armbrust E.V."/>
            <person name="Aves S.J."/>
            <person name="Beiko R.G."/>
            <person name="Coutinho P."/>
            <person name="Dacks J.B."/>
            <person name="Durnford D.G."/>
            <person name="Fast N.M."/>
            <person name="Green B.R."/>
            <person name="Grisdale C."/>
            <person name="Hempe F."/>
            <person name="Henrissat B."/>
            <person name="Hoppner M.P."/>
            <person name="Ishida K.-I."/>
            <person name="Kim E."/>
            <person name="Koreny L."/>
            <person name="Kroth P.G."/>
            <person name="Liu Y."/>
            <person name="Malik S.-B."/>
            <person name="Maier U.G."/>
            <person name="McRose D."/>
            <person name="Mock T."/>
            <person name="Neilson J.A."/>
            <person name="Onodera N.T."/>
            <person name="Poole A.M."/>
            <person name="Pritham E.J."/>
            <person name="Richards T.A."/>
            <person name="Rocap G."/>
            <person name="Roy S.W."/>
            <person name="Sarai C."/>
            <person name="Schaack S."/>
            <person name="Shirato S."/>
            <person name="Slamovits C.H."/>
            <person name="Spencer D.F."/>
            <person name="Suzuki S."/>
            <person name="Worden A.Z."/>
            <person name="Zauner S."/>
            <person name="Barry K."/>
            <person name="Bell C."/>
            <person name="Bharti A.K."/>
            <person name="Crow J.A."/>
            <person name="Grimwood J."/>
            <person name="Kramer R."/>
            <person name="Lindquist E."/>
            <person name="Lucas S."/>
            <person name="Salamov A."/>
            <person name="McFadden G.I."/>
            <person name="Lane C.E."/>
            <person name="Keeling P.J."/>
            <person name="Gray M.W."/>
            <person name="Grigoriev I.V."/>
            <person name="Archibald J.M."/>
        </authorList>
    </citation>
    <scope>NUCLEOTIDE SEQUENCE</scope>
    <source>
        <strain evidence="3">CCMP2712</strain>
    </source>
</reference>
<dbReference type="GeneID" id="17306170"/>
<organism evidence="1">
    <name type="scientific">Guillardia theta (strain CCMP2712)</name>
    <name type="common">Cryptophyte</name>
    <dbReference type="NCBI Taxonomy" id="905079"/>
    <lineage>
        <taxon>Eukaryota</taxon>
        <taxon>Cryptophyceae</taxon>
        <taxon>Pyrenomonadales</taxon>
        <taxon>Geminigeraceae</taxon>
        <taxon>Guillardia</taxon>
    </lineage>
</organism>
<reference evidence="2" key="3">
    <citation type="submission" date="2015-06" db="UniProtKB">
        <authorList>
            <consortium name="EnsemblProtists"/>
        </authorList>
    </citation>
    <scope>IDENTIFICATION</scope>
</reference>
<reference evidence="1 3" key="1">
    <citation type="journal article" date="2012" name="Nature">
        <title>Algal genomes reveal evolutionary mosaicism and the fate of nucleomorphs.</title>
        <authorList>
            <consortium name="DOE Joint Genome Institute"/>
            <person name="Curtis B.A."/>
            <person name="Tanifuji G."/>
            <person name="Burki F."/>
            <person name="Gruber A."/>
            <person name="Irimia M."/>
            <person name="Maruyama S."/>
            <person name="Arias M.C."/>
            <person name="Ball S.G."/>
            <person name="Gile G.H."/>
            <person name="Hirakawa Y."/>
            <person name="Hopkins J.F."/>
            <person name="Kuo A."/>
            <person name="Rensing S.A."/>
            <person name="Schmutz J."/>
            <person name="Symeonidi A."/>
            <person name="Elias M."/>
            <person name="Eveleigh R.J."/>
            <person name="Herman E.K."/>
            <person name="Klute M.J."/>
            <person name="Nakayama T."/>
            <person name="Obornik M."/>
            <person name="Reyes-Prieto A."/>
            <person name="Armbrust E.V."/>
            <person name="Aves S.J."/>
            <person name="Beiko R.G."/>
            <person name="Coutinho P."/>
            <person name="Dacks J.B."/>
            <person name="Durnford D.G."/>
            <person name="Fast N.M."/>
            <person name="Green B.R."/>
            <person name="Grisdale C.J."/>
            <person name="Hempel F."/>
            <person name="Henrissat B."/>
            <person name="Hoppner M.P."/>
            <person name="Ishida K."/>
            <person name="Kim E."/>
            <person name="Koreny L."/>
            <person name="Kroth P.G."/>
            <person name="Liu Y."/>
            <person name="Malik S.B."/>
            <person name="Maier U.G."/>
            <person name="McRose D."/>
            <person name="Mock T."/>
            <person name="Neilson J.A."/>
            <person name="Onodera N.T."/>
            <person name="Poole A.M."/>
            <person name="Pritham E.J."/>
            <person name="Richards T.A."/>
            <person name="Rocap G."/>
            <person name="Roy S.W."/>
            <person name="Sarai C."/>
            <person name="Schaack S."/>
            <person name="Shirato S."/>
            <person name="Slamovits C.H."/>
            <person name="Spencer D.F."/>
            <person name="Suzuki S."/>
            <person name="Worden A.Z."/>
            <person name="Zauner S."/>
            <person name="Barry K."/>
            <person name="Bell C."/>
            <person name="Bharti A.K."/>
            <person name="Crow J.A."/>
            <person name="Grimwood J."/>
            <person name="Kramer R."/>
            <person name="Lindquist E."/>
            <person name="Lucas S."/>
            <person name="Salamov A."/>
            <person name="McFadden G.I."/>
            <person name="Lane C.E."/>
            <person name="Keeling P.J."/>
            <person name="Gray M.W."/>
            <person name="Grigoriev I.V."/>
            <person name="Archibald J.M."/>
        </authorList>
    </citation>
    <scope>NUCLEOTIDE SEQUENCE</scope>
    <source>
        <strain evidence="1 3">CCMP2712</strain>
    </source>
</reference>
<evidence type="ECO:0000313" key="1">
    <source>
        <dbReference type="EMBL" id="EKX49354.1"/>
    </source>
</evidence>
<name>L1JMA0_GUITC</name>
<dbReference type="RefSeq" id="XP_005836334.1">
    <property type="nucleotide sequence ID" value="XM_005836277.1"/>
</dbReference>
<sequence length="207" mass="23731">MHCSQRTIALNPAQARIDEEGQAELRFINAGTRGIYLDLSKATRREDAEAACRSAAPLVLTPLQTDCRWRQRTWRAIFSPMPDTRRMENSRVVPPYAIRFVRTERVSEAAAGKKPRKTTAEIVDALREERRREEEKKLSTLTSPRQKRENLAFRKYAETLTVKSKMIASTSRLSHVDLLLNSPRSLALKGRELERLPLWMNAPAPYS</sequence>
<dbReference type="AlphaFoldDB" id="L1JMA0"/>
<dbReference type="KEGG" id="gtt:GUITHDRAFT_104881"/>
<dbReference type="EMBL" id="JH992982">
    <property type="protein sequence ID" value="EKX49354.1"/>
    <property type="molecule type" value="Genomic_DNA"/>
</dbReference>
<gene>
    <name evidence="1" type="ORF">GUITHDRAFT_104881</name>
</gene>
<evidence type="ECO:0000313" key="3">
    <source>
        <dbReference type="Proteomes" id="UP000011087"/>
    </source>
</evidence>
<proteinExistence type="predicted"/>
<protein>
    <submittedName>
        <fullName evidence="1 2">Uncharacterized protein</fullName>
    </submittedName>
</protein>
<dbReference type="Proteomes" id="UP000011087">
    <property type="component" value="Unassembled WGS sequence"/>
</dbReference>
<accession>L1JMA0</accession>
<keyword evidence="3" id="KW-1185">Reference proteome</keyword>
<evidence type="ECO:0000313" key="2">
    <source>
        <dbReference type="EnsemblProtists" id="EKX49354"/>
    </source>
</evidence>
<dbReference type="PaxDb" id="55529-EKX49354"/>
<dbReference type="EnsemblProtists" id="EKX49354">
    <property type="protein sequence ID" value="EKX49354"/>
    <property type="gene ID" value="GUITHDRAFT_104881"/>
</dbReference>
<dbReference type="HOGENOM" id="CLU_1328557_0_0_1"/>